<keyword evidence="6 8" id="KW-0648">Protein biosynthesis</keyword>
<feature type="domain" description="Formyl transferase N-terminal" evidence="9">
    <location>
        <begin position="6"/>
        <end position="183"/>
    </location>
</feature>
<dbReference type="InterPro" id="IPR011034">
    <property type="entry name" value="Formyl_transferase-like_C_sf"/>
</dbReference>
<feature type="binding site" evidence="8">
    <location>
        <begin position="113"/>
        <end position="116"/>
    </location>
    <ligand>
        <name>(6S)-5,6,7,8-tetrahydrofolate</name>
        <dbReference type="ChEBI" id="CHEBI:57453"/>
    </ligand>
</feature>
<evidence type="ECO:0000256" key="3">
    <source>
        <dbReference type="ARBA" id="ARBA00012261"/>
    </source>
</evidence>
<dbReference type="InterPro" id="IPR002376">
    <property type="entry name" value="Formyl_transf_N"/>
</dbReference>
<comment type="catalytic activity">
    <reaction evidence="7 8">
        <text>L-methionyl-tRNA(fMet) + (6R)-10-formyltetrahydrofolate = N-formyl-L-methionyl-tRNA(fMet) + (6S)-5,6,7,8-tetrahydrofolate + H(+)</text>
        <dbReference type="Rhea" id="RHEA:24380"/>
        <dbReference type="Rhea" id="RHEA-COMP:9952"/>
        <dbReference type="Rhea" id="RHEA-COMP:9953"/>
        <dbReference type="ChEBI" id="CHEBI:15378"/>
        <dbReference type="ChEBI" id="CHEBI:57453"/>
        <dbReference type="ChEBI" id="CHEBI:78530"/>
        <dbReference type="ChEBI" id="CHEBI:78844"/>
        <dbReference type="ChEBI" id="CHEBI:195366"/>
        <dbReference type="EC" id="2.1.2.9"/>
    </reaction>
</comment>
<dbReference type="OrthoDB" id="9802815at2"/>
<evidence type="ECO:0000259" key="10">
    <source>
        <dbReference type="Pfam" id="PF02911"/>
    </source>
</evidence>
<evidence type="ECO:0000313" key="11">
    <source>
        <dbReference type="EMBL" id="SIS43457.1"/>
    </source>
</evidence>
<dbReference type="NCBIfam" id="TIGR00460">
    <property type="entry name" value="fmt"/>
    <property type="match status" value="1"/>
</dbReference>
<dbReference type="Gene3D" id="3.10.25.10">
    <property type="entry name" value="Formyl transferase, C-terminal domain"/>
    <property type="match status" value="1"/>
</dbReference>
<evidence type="ECO:0000259" key="9">
    <source>
        <dbReference type="Pfam" id="PF00551"/>
    </source>
</evidence>
<dbReference type="GO" id="GO:0004479">
    <property type="term" value="F:methionyl-tRNA formyltransferase activity"/>
    <property type="evidence" value="ECO:0007669"/>
    <property type="project" value="UniProtKB-UniRule"/>
</dbReference>
<dbReference type="InterPro" id="IPR037022">
    <property type="entry name" value="Formyl_trans_C_sf"/>
</dbReference>
<dbReference type="HAMAP" id="MF_00182">
    <property type="entry name" value="Formyl_trans"/>
    <property type="match status" value="1"/>
</dbReference>
<dbReference type="RefSeq" id="WP_076523277.1">
    <property type="nucleotide sequence ID" value="NZ_CP048103.1"/>
</dbReference>
<evidence type="ECO:0000256" key="2">
    <source>
        <dbReference type="ARBA" id="ARBA00010699"/>
    </source>
</evidence>
<dbReference type="Proteomes" id="UP000186795">
    <property type="component" value="Unassembled WGS sequence"/>
</dbReference>
<dbReference type="Pfam" id="PF00551">
    <property type="entry name" value="Formyl_trans_N"/>
    <property type="match status" value="1"/>
</dbReference>
<dbReference type="InterPro" id="IPR001555">
    <property type="entry name" value="GART_AS"/>
</dbReference>
<dbReference type="PANTHER" id="PTHR11138:SF5">
    <property type="entry name" value="METHIONYL-TRNA FORMYLTRANSFERASE, MITOCHONDRIAL"/>
    <property type="match status" value="1"/>
</dbReference>
<evidence type="ECO:0000256" key="6">
    <source>
        <dbReference type="ARBA" id="ARBA00022917"/>
    </source>
</evidence>
<dbReference type="InterPro" id="IPR041711">
    <property type="entry name" value="Met-tRNA-FMT_N"/>
</dbReference>
<evidence type="ECO:0000256" key="5">
    <source>
        <dbReference type="ARBA" id="ARBA00022679"/>
    </source>
</evidence>
<dbReference type="Gene3D" id="3.40.50.170">
    <property type="entry name" value="Formyl transferase, N-terminal domain"/>
    <property type="match status" value="1"/>
</dbReference>
<dbReference type="InterPro" id="IPR044135">
    <property type="entry name" value="Met-tRNA-FMT_C"/>
</dbReference>
<gene>
    <name evidence="8" type="primary">fmt</name>
    <name evidence="11" type="ORF">SAMN05421790_101641</name>
</gene>
<evidence type="ECO:0000256" key="7">
    <source>
        <dbReference type="ARBA" id="ARBA00048558"/>
    </source>
</evidence>
<dbReference type="InterPro" id="IPR036477">
    <property type="entry name" value="Formyl_transf_N_sf"/>
</dbReference>
<dbReference type="SUPFAM" id="SSF53328">
    <property type="entry name" value="Formyltransferase"/>
    <property type="match status" value="1"/>
</dbReference>
<protein>
    <recommendedName>
        <fullName evidence="4 8">Methionyl-tRNA formyltransferase</fullName>
        <ecNumber evidence="3 8">2.1.2.9</ecNumber>
    </recommendedName>
</protein>
<dbReference type="Pfam" id="PF02911">
    <property type="entry name" value="Formyl_trans_C"/>
    <property type="match status" value="1"/>
</dbReference>
<dbReference type="AlphaFoldDB" id="A0A1N7J2I7"/>
<evidence type="ECO:0000256" key="1">
    <source>
        <dbReference type="ARBA" id="ARBA00002606"/>
    </source>
</evidence>
<reference evidence="12" key="1">
    <citation type="submission" date="2017-01" db="EMBL/GenBank/DDBJ databases">
        <authorList>
            <person name="Varghese N."/>
            <person name="Submissions S."/>
        </authorList>
    </citation>
    <scope>NUCLEOTIDE SEQUENCE [LARGE SCALE GENOMIC DNA]</scope>
    <source>
        <strain evidence="12">DSM 45196</strain>
    </source>
</reference>
<proteinExistence type="inferred from homology"/>
<evidence type="ECO:0000256" key="4">
    <source>
        <dbReference type="ARBA" id="ARBA00016014"/>
    </source>
</evidence>
<dbReference type="GO" id="GO:0005829">
    <property type="term" value="C:cytosol"/>
    <property type="evidence" value="ECO:0007669"/>
    <property type="project" value="TreeGrafter"/>
</dbReference>
<comment type="similarity">
    <text evidence="2 8">Belongs to the Fmt family.</text>
</comment>
<dbReference type="FunFam" id="3.40.50.170:FF:000004">
    <property type="entry name" value="Methionyl-tRNA formyltransferase"/>
    <property type="match status" value="1"/>
</dbReference>
<organism evidence="11 12">
    <name type="scientific">Kroppenstedtia eburnea</name>
    <dbReference type="NCBI Taxonomy" id="714067"/>
    <lineage>
        <taxon>Bacteria</taxon>
        <taxon>Bacillati</taxon>
        <taxon>Bacillota</taxon>
        <taxon>Bacilli</taxon>
        <taxon>Bacillales</taxon>
        <taxon>Thermoactinomycetaceae</taxon>
        <taxon>Kroppenstedtia</taxon>
    </lineage>
</organism>
<dbReference type="PANTHER" id="PTHR11138">
    <property type="entry name" value="METHIONYL-TRNA FORMYLTRANSFERASE"/>
    <property type="match status" value="1"/>
</dbReference>
<dbReference type="EMBL" id="FTOD01000001">
    <property type="protein sequence ID" value="SIS43457.1"/>
    <property type="molecule type" value="Genomic_DNA"/>
</dbReference>
<accession>A0A1N7J2I7</accession>
<dbReference type="FunFam" id="3.40.50.12230:FF:000001">
    <property type="entry name" value="Methionyl-tRNA formyltransferase"/>
    <property type="match status" value="1"/>
</dbReference>
<dbReference type="EC" id="2.1.2.9" evidence="3 8"/>
<dbReference type="CDD" id="cd08704">
    <property type="entry name" value="Met_tRNA_FMT_C"/>
    <property type="match status" value="1"/>
</dbReference>
<dbReference type="SUPFAM" id="SSF50486">
    <property type="entry name" value="FMT C-terminal domain-like"/>
    <property type="match status" value="1"/>
</dbReference>
<name>A0A1N7J2I7_9BACL</name>
<sequence length="314" mass="34877">MASEVRMVFMGTPDFAVPSLQTLVREGYRVAGVVTQPDRPRGRKRELTPSPVKVAAMELGLPVFQPERLRNPENVRRLLEWKPDLIVTAAYGQILPREILETPRYGCINVHASLLPKYRGGAPIHHALIRGEKETGVTIMYMVEALDAGDMLAHRSIPIEEADDVGTLHDKLARVGAQLLRETVPALLEGRVQPVPQDDSQATYAPNIRREDERIDWSRSAWDLVNQIRGLRPWPVAFTLWKGKPLKIWRAEPVPGREAAAPGTVLSQTEEGVIVAAGEGGALCIQELQPAGKRRMTAAEFYRGRQMEPGEILG</sequence>
<keyword evidence="12" id="KW-1185">Reference proteome</keyword>
<keyword evidence="5 8" id="KW-0808">Transferase</keyword>
<dbReference type="CDD" id="cd08646">
    <property type="entry name" value="FMT_core_Met-tRNA-FMT_N"/>
    <property type="match status" value="1"/>
</dbReference>
<dbReference type="PROSITE" id="PS00373">
    <property type="entry name" value="GART"/>
    <property type="match status" value="1"/>
</dbReference>
<dbReference type="InterPro" id="IPR005794">
    <property type="entry name" value="Fmt"/>
</dbReference>
<dbReference type="InterPro" id="IPR005793">
    <property type="entry name" value="Formyl_trans_C"/>
</dbReference>
<evidence type="ECO:0000256" key="8">
    <source>
        <dbReference type="HAMAP-Rule" id="MF_00182"/>
    </source>
</evidence>
<comment type="function">
    <text evidence="1 8">Attaches a formyl group to the free amino group of methionyl-tRNA(fMet). The formyl group appears to play a dual role in the initiator identity of N-formylmethionyl-tRNA by promoting its recognition by IF2 and preventing the misappropriation of this tRNA by the elongation apparatus.</text>
</comment>
<evidence type="ECO:0000313" key="12">
    <source>
        <dbReference type="Proteomes" id="UP000186795"/>
    </source>
</evidence>
<feature type="domain" description="Formyl transferase C-terminal" evidence="10">
    <location>
        <begin position="207"/>
        <end position="305"/>
    </location>
</feature>